<name>A0A3F2Y489_DEKBR</name>
<dbReference type="SUPFAM" id="SSF51905">
    <property type="entry name" value="FAD/NAD(P)-binding domain"/>
    <property type="match status" value="2"/>
</dbReference>
<dbReference type="PANTHER" id="PTHR23023">
    <property type="entry name" value="DIMETHYLANILINE MONOOXYGENASE"/>
    <property type="match status" value="1"/>
</dbReference>
<evidence type="ECO:0000256" key="1">
    <source>
        <dbReference type="ARBA" id="ARBA00009183"/>
    </source>
</evidence>
<dbReference type="GO" id="GO:0050661">
    <property type="term" value="F:NADP binding"/>
    <property type="evidence" value="ECO:0007669"/>
    <property type="project" value="InterPro"/>
</dbReference>
<comment type="similarity">
    <text evidence="1">Belongs to the FMO family.</text>
</comment>
<keyword evidence="6" id="KW-1185">Reference proteome</keyword>
<keyword evidence="2" id="KW-0285">Flavoprotein</keyword>
<dbReference type="Pfam" id="PF00743">
    <property type="entry name" value="FMO-like"/>
    <property type="match status" value="2"/>
</dbReference>
<organism evidence="5 6">
    <name type="scientific">Dekkera bruxellensis</name>
    <name type="common">Brettanomyces custersii</name>
    <dbReference type="NCBI Taxonomy" id="5007"/>
    <lineage>
        <taxon>Eukaryota</taxon>
        <taxon>Fungi</taxon>
        <taxon>Dikarya</taxon>
        <taxon>Ascomycota</taxon>
        <taxon>Saccharomycotina</taxon>
        <taxon>Pichiomycetes</taxon>
        <taxon>Pichiales</taxon>
        <taxon>Pichiaceae</taxon>
        <taxon>Brettanomyces</taxon>
    </lineage>
</organism>
<dbReference type="STRING" id="5007.A0A3F2Y489"/>
<protein>
    <submittedName>
        <fullName evidence="5">DEBR0S2_00166g1_1</fullName>
    </submittedName>
</protein>
<proteinExistence type="inferred from homology"/>
<evidence type="ECO:0000256" key="3">
    <source>
        <dbReference type="ARBA" id="ARBA00022827"/>
    </source>
</evidence>
<gene>
    <name evidence="5" type="ORF">DEBR0S2_00166G</name>
</gene>
<evidence type="ECO:0000256" key="4">
    <source>
        <dbReference type="ARBA" id="ARBA00023002"/>
    </source>
</evidence>
<dbReference type="GO" id="GO:0050660">
    <property type="term" value="F:flavin adenine dinucleotide binding"/>
    <property type="evidence" value="ECO:0007669"/>
    <property type="project" value="InterPro"/>
</dbReference>
<dbReference type="Gene3D" id="3.50.50.60">
    <property type="entry name" value="FAD/NAD(P)-binding domain"/>
    <property type="match status" value="2"/>
</dbReference>
<accession>A0A3F2Y489</accession>
<evidence type="ECO:0000313" key="5">
    <source>
        <dbReference type="EMBL" id="VUG17164.1"/>
    </source>
</evidence>
<evidence type="ECO:0000256" key="2">
    <source>
        <dbReference type="ARBA" id="ARBA00022630"/>
    </source>
</evidence>
<sequence>MSTTKRFDIKKVAIIGGGPGGLSTLNELLHTSKDGTSTITKATVNNPLPENPAFEQITVFEQNDHFGGVWNFTKKTDPPFPEGLKQYFDPAGIRTKLKTPSFNDLLRTDKQHPIVQDISENKDVIRYFWRHSGLYEKLFTNIPNHLMRFSSGYDVEVPNPDPRSKKYAPFVIHSDVEAYLEEFVKEAKLEKYIRYNTVVDKVFKKDGKWQIVLLQINEKNKTIGWYLEQFDAVVVATGRFNIPFFPKIEGLQDFVNSNPGVVIHAKAFRNEQDRGTEKVLLVGTSVSAVDLLQYLIPKYQEVHLSGNVSKVTNVKETKLEKDANWTDQLIANPNLKVRRHPRIKSFEGDKVTFEDGTSEQGFERIIFATGYHIYYPFLDIPENDGKDYVSVSSGLDGVQNYARTKIDNLYLYTFSYGDPTLAHIGIAHNPLFFLACEANAIAIAGVWSNKHKLPSKEEQRKWIDGRFVGKKSGFQVFNEQNIQYFISELYKFSADGRYNFIPLVKGLDISDAKDKLKKLFARFVEGGLEETSTPDPQTTE</sequence>
<keyword evidence="4" id="KW-0560">Oxidoreductase</keyword>
<reference evidence="5 6" key="1">
    <citation type="submission" date="2019-07" db="EMBL/GenBank/DDBJ databases">
        <authorList>
            <person name="Friedrich A."/>
            <person name="Schacherer J."/>
        </authorList>
    </citation>
    <scope>NUCLEOTIDE SEQUENCE [LARGE SCALE GENOMIC DNA]</scope>
</reference>
<dbReference type="GO" id="GO:0004499">
    <property type="term" value="F:N,N-dimethylaniline monooxygenase activity"/>
    <property type="evidence" value="ECO:0007669"/>
    <property type="project" value="InterPro"/>
</dbReference>
<dbReference type="InterPro" id="IPR036188">
    <property type="entry name" value="FAD/NAD-bd_sf"/>
</dbReference>
<dbReference type="InterPro" id="IPR020946">
    <property type="entry name" value="Flavin_mOase-like"/>
</dbReference>
<keyword evidence="3" id="KW-0274">FAD</keyword>
<dbReference type="InterPro" id="IPR050346">
    <property type="entry name" value="FMO-like"/>
</dbReference>
<dbReference type="EMBL" id="CABFWN010000002">
    <property type="protein sequence ID" value="VUG17164.1"/>
    <property type="molecule type" value="Genomic_DNA"/>
</dbReference>
<dbReference type="AlphaFoldDB" id="A0A3F2Y489"/>
<evidence type="ECO:0000313" key="6">
    <source>
        <dbReference type="Proteomes" id="UP000478008"/>
    </source>
</evidence>
<dbReference type="Proteomes" id="UP000478008">
    <property type="component" value="Unassembled WGS sequence"/>
</dbReference>